<evidence type="ECO:0000313" key="2">
    <source>
        <dbReference type="EMBL" id="MBP3955417.1"/>
    </source>
</evidence>
<reference evidence="2 3" key="1">
    <citation type="submission" date="2021-04" db="EMBL/GenBank/DDBJ databases">
        <authorList>
            <person name="Ivanova A."/>
        </authorList>
    </citation>
    <scope>NUCLEOTIDE SEQUENCE [LARGE SCALE GENOMIC DNA]</scope>
    <source>
        <strain evidence="2 3">G18</strain>
    </source>
</reference>
<proteinExistence type="predicted"/>
<protein>
    <submittedName>
        <fullName evidence="2">DUF1376 domain-containing protein</fullName>
    </submittedName>
</protein>
<organism evidence="2 3">
    <name type="scientific">Gemmata palustris</name>
    <dbReference type="NCBI Taxonomy" id="2822762"/>
    <lineage>
        <taxon>Bacteria</taxon>
        <taxon>Pseudomonadati</taxon>
        <taxon>Planctomycetota</taxon>
        <taxon>Planctomycetia</taxon>
        <taxon>Gemmatales</taxon>
        <taxon>Gemmataceae</taxon>
        <taxon>Gemmata</taxon>
    </lineage>
</organism>
<dbReference type="EMBL" id="JAGKQQ010000001">
    <property type="protein sequence ID" value="MBP3955417.1"/>
    <property type="molecule type" value="Genomic_DNA"/>
</dbReference>
<gene>
    <name evidence="2" type="ORF">J8F10_09000</name>
</gene>
<comment type="caution">
    <text evidence="2">The sequence shown here is derived from an EMBL/GenBank/DDBJ whole genome shotgun (WGS) entry which is preliminary data.</text>
</comment>
<accession>A0ABS5BNV6</accession>
<evidence type="ECO:0000313" key="3">
    <source>
        <dbReference type="Proteomes" id="UP000676565"/>
    </source>
</evidence>
<dbReference type="Proteomes" id="UP000676565">
    <property type="component" value="Unassembled WGS sequence"/>
</dbReference>
<keyword evidence="3" id="KW-1185">Reference proteome</keyword>
<feature type="compositionally biased region" description="Basic and acidic residues" evidence="1">
    <location>
        <begin position="104"/>
        <end position="121"/>
    </location>
</feature>
<feature type="region of interest" description="Disordered" evidence="1">
    <location>
        <begin position="102"/>
        <end position="160"/>
    </location>
</feature>
<evidence type="ECO:0000256" key="1">
    <source>
        <dbReference type="SAM" id="MobiDB-lite"/>
    </source>
</evidence>
<name>A0ABS5BNV6_9BACT</name>
<dbReference type="RefSeq" id="WP_210653495.1">
    <property type="nucleotide sequence ID" value="NZ_JAGKQQ010000001.1"/>
</dbReference>
<feature type="compositionally biased region" description="Low complexity" evidence="1">
    <location>
        <begin position="140"/>
        <end position="151"/>
    </location>
</feature>
<sequence>MTSKSPAFQFYAKDWLSSSKIALMPPEYEGAYIRLLAYCWDSGDCSLPDDDTVLSRLSRLGEGWLNGGSSVVRHCFMPHPAKPGFLTNHRLLEEAEKQAAWQRKSAEGGRKSAAKRAEKRAISNGGSTKCQPAAPPPVQPNVNSSSASSSSTAVIEEDDESRAKLTAFQRVYEYGCSLFPQLATQNTSVIHQWITSGASVDLDILPEIKRLHEKQVQPRGWGLFTQDVANAKSRREAPLPKGEIRHAKPRTNHGGFAEQDYRAGTAGFEVT</sequence>